<gene>
    <name evidence="1" type="ORF">DJ533_00425</name>
</gene>
<name>A0A2S2F898_9GAMM</name>
<geneLocation type="plasmid" evidence="1 2">
    <name>p1_010030</name>
</geneLocation>
<evidence type="ECO:0000313" key="1">
    <source>
        <dbReference type="EMBL" id="AWL27183.1"/>
    </source>
</evidence>
<reference evidence="1" key="1">
    <citation type="submission" date="2019-08" db="EMBL/GenBank/DDBJ databases">
        <title>The complete genome of Acinetobacter defluvii strain WCHAD010030.</title>
        <authorList>
            <person name="Hu Y."/>
            <person name="Qin J."/>
            <person name="Feng Y."/>
            <person name="Zong Z."/>
        </authorList>
    </citation>
    <scope>NUCLEOTIDE SEQUENCE</scope>
    <source>
        <strain evidence="1">WCHA30</strain>
        <plasmid evidence="1">p1_010030</plasmid>
    </source>
</reference>
<proteinExistence type="predicted"/>
<dbReference type="STRING" id="1871111.GCA_001704615_00867"/>
<dbReference type="EMBL" id="CP029389">
    <property type="protein sequence ID" value="AWL27183.1"/>
    <property type="molecule type" value="Genomic_DNA"/>
</dbReference>
<accession>A0A2S2F898</accession>
<dbReference type="AlphaFoldDB" id="A0A2S2F898"/>
<keyword evidence="1" id="KW-0614">Plasmid</keyword>
<evidence type="ECO:0000313" key="2">
    <source>
        <dbReference type="Proteomes" id="UP000245977"/>
    </source>
</evidence>
<protein>
    <submittedName>
        <fullName evidence="1">Uncharacterized protein</fullName>
    </submittedName>
</protein>
<organism evidence="1 2">
    <name type="scientific">Acinetobacter defluvii</name>
    <dbReference type="NCBI Taxonomy" id="1871111"/>
    <lineage>
        <taxon>Bacteria</taxon>
        <taxon>Pseudomonadati</taxon>
        <taxon>Pseudomonadota</taxon>
        <taxon>Gammaproteobacteria</taxon>
        <taxon>Moraxellales</taxon>
        <taxon>Moraxellaceae</taxon>
        <taxon>Acinetobacter</taxon>
    </lineage>
</organism>
<keyword evidence="2" id="KW-1185">Reference proteome</keyword>
<dbReference type="KEGG" id="adv:DJ533_00425"/>
<sequence length="137" mass="15909">MKKEIKTNDIVCITQQWRPHNKGIYVVENITGNTVQVSIYDPTLSKDTRVMMGFCVGLNDIRHAYPLEIQEKQRIDDLIEHLGIKKSCEMLSGYIEATVDLEELEKQRLEWEAKQNRMKFIREYGLSPSVQIIGDPI</sequence>
<dbReference type="Proteomes" id="UP000245977">
    <property type="component" value="Plasmid p1_010030"/>
</dbReference>
<dbReference type="RefSeq" id="WP_065994749.1">
    <property type="nucleotide sequence ID" value="NZ_CP029389.2"/>
</dbReference>